<keyword evidence="4" id="KW-1185">Reference proteome</keyword>
<dbReference type="EMBL" id="AP008971">
    <property type="protein sequence ID" value="BAG08348.1"/>
    <property type="molecule type" value="Genomic_DNA"/>
</dbReference>
<accession>B0S1V8</accession>
<dbReference type="SMART" id="SM00900">
    <property type="entry name" value="FMN_bind"/>
    <property type="match status" value="1"/>
</dbReference>
<dbReference type="GO" id="GO:0016020">
    <property type="term" value="C:membrane"/>
    <property type="evidence" value="ECO:0007669"/>
    <property type="project" value="InterPro"/>
</dbReference>
<dbReference type="HOGENOM" id="CLU_119924_0_1_9"/>
<feature type="transmembrane region" description="Helical" evidence="1">
    <location>
        <begin position="7"/>
        <end position="36"/>
    </location>
</feature>
<feature type="domain" description="FMN-binding" evidence="2">
    <location>
        <begin position="84"/>
        <end position="178"/>
    </location>
</feature>
<proteinExistence type="predicted"/>
<evidence type="ECO:0000313" key="4">
    <source>
        <dbReference type="Proteomes" id="UP000001319"/>
    </source>
</evidence>
<name>B0S1V8_FINM2</name>
<dbReference type="Pfam" id="PF04205">
    <property type="entry name" value="FMN_bind"/>
    <property type="match status" value="1"/>
</dbReference>
<evidence type="ECO:0000259" key="2">
    <source>
        <dbReference type="SMART" id="SM00900"/>
    </source>
</evidence>
<keyword evidence="1" id="KW-0472">Membrane</keyword>
<keyword evidence="1" id="KW-1133">Transmembrane helix</keyword>
<keyword evidence="3" id="KW-0449">Lipoprotein</keyword>
<keyword evidence="1" id="KW-0812">Transmembrane</keyword>
<dbReference type="AlphaFoldDB" id="B0S1V8"/>
<sequence>MFSLLMAFLTFILSLSTALLSVVSTLIFVIGLASIFQGDKQIVIVLIIFSLGLVLVACGADKKEEALSVSYKDGKYHGESAKDERGGLVKVDISVKDNKIESCTMQNIDGDGKEKDESYGQSQNEGLYKIAQQAINLAKSYPDRLVEKGNPEGVDVISGATQTYKQFIEACNNALDGAK</sequence>
<feature type="transmembrane region" description="Helical" evidence="1">
    <location>
        <begin position="42"/>
        <end position="60"/>
    </location>
</feature>
<dbReference type="KEGG" id="fma:FMG_0930"/>
<gene>
    <name evidence="3" type="ordered locus">FMG_0930</name>
</gene>
<dbReference type="GO" id="GO:0010181">
    <property type="term" value="F:FMN binding"/>
    <property type="evidence" value="ECO:0007669"/>
    <property type="project" value="InterPro"/>
</dbReference>
<evidence type="ECO:0000256" key="1">
    <source>
        <dbReference type="SAM" id="Phobius"/>
    </source>
</evidence>
<organism evidence="3 4">
    <name type="scientific">Finegoldia magna (strain ATCC 29328 / DSM 20472 / WAL 2508)</name>
    <name type="common">Peptostreptococcus magnus</name>
    <dbReference type="NCBI Taxonomy" id="334413"/>
    <lineage>
        <taxon>Bacteria</taxon>
        <taxon>Bacillati</taxon>
        <taxon>Bacillota</taxon>
        <taxon>Tissierellia</taxon>
        <taxon>Tissierellales</taxon>
        <taxon>Peptoniphilaceae</taxon>
        <taxon>Finegoldia</taxon>
    </lineage>
</organism>
<dbReference type="Gene3D" id="3.90.1010.20">
    <property type="match status" value="1"/>
</dbReference>
<evidence type="ECO:0000313" key="3">
    <source>
        <dbReference type="EMBL" id="BAG08348.1"/>
    </source>
</evidence>
<reference evidence="3 4" key="1">
    <citation type="journal article" date="2008" name="DNA Res.">
        <title>Complete genome sequence of Finegoldia magna, an anaerobic opportunistic pathogen.</title>
        <authorList>
            <person name="Goto T."/>
            <person name="Yamashita A."/>
            <person name="Hirakawa H."/>
            <person name="Matsutani M."/>
            <person name="Todo K."/>
            <person name="Ohshima K."/>
            <person name="Toh H."/>
            <person name="Miyamoto K."/>
            <person name="Kuhara S."/>
            <person name="Hattori M."/>
            <person name="Shimizu T."/>
            <person name="Akimoto S."/>
        </authorList>
    </citation>
    <scope>NUCLEOTIDE SEQUENCE [LARGE SCALE GENOMIC DNA]</scope>
    <source>
        <strain evidence="4">ATCC 29328 / DSM 20472 / WAL 2508</strain>
    </source>
</reference>
<dbReference type="Proteomes" id="UP000001319">
    <property type="component" value="Chromosome"/>
</dbReference>
<dbReference type="InterPro" id="IPR007329">
    <property type="entry name" value="FMN-bd"/>
</dbReference>
<protein>
    <submittedName>
        <fullName evidence="3">Putative lipoprotein</fullName>
    </submittedName>
</protein>
<dbReference type="STRING" id="334413.FMG_0930"/>
<dbReference type="eggNOG" id="COG4939">
    <property type="taxonomic scope" value="Bacteria"/>
</dbReference>